<feature type="transmembrane region" description="Helical" evidence="1">
    <location>
        <begin position="177"/>
        <end position="204"/>
    </location>
</feature>
<proteinExistence type="predicted"/>
<dbReference type="Proteomes" id="UP000823877">
    <property type="component" value="Unassembled WGS sequence"/>
</dbReference>
<accession>A0A9D2MGU3</accession>
<keyword evidence="1" id="KW-1133">Transmembrane helix</keyword>
<dbReference type="GO" id="GO:0008235">
    <property type="term" value="F:metalloexopeptidase activity"/>
    <property type="evidence" value="ECO:0007669"/>
    <property type="project" value="InterPro"/>
</dbReference>
<dbReference type="EMBL" id="DWXN01000003">
    <property type="protein sequence ID" value="HJB74432.1"/>
    <property type="molecule type" value="Genomic_DNA"/>
</dbReference>
<keyword evidence="1" id="KW-0472">Membrane</keyword>
<dbReference type="PANTHER" id="PTHR12147:SF26">
    <property type="entry name" value="PEPTIDASE M28 DOMAIN-CONTAINING PROTEIN"/>
    <property type="match status" value="1"/>
</dbReference>
<reference evidence="3" key="2">
    <citation type="submission" date="2021-04" db="EMBL/GenBank/DDBJ databases">
        <authorList>
            <person name="Gilroy R."/>
        </authorList>
    </citation>
    <scope>NUCLEOTIDE SEQUENCE</scope>
    <source>
        <strain evidence="3">CHK188-16595</strain>
    </source>
</reference>
<evidence type="ECO:0000313" key="4">
    <source>
        <dbReference type="Proteomes" id="UP000823877"/>
    </source>
</evidence>
<keyword evidence="1" id="KW-0812">Transmembrane</keyword>
<dbReference type="InterPro" id="IPR007484">
    <property type="entry name" value="Peptidase_M28"/>
</dbReference>
<dbReference type="GO" id="GO:0006508">
    <property type="term" value="P:proteolysis"/>
    <property type="evidence" value="ECO:0007669"/>
    <property type="project" value="InterPro"/>
</dbReference>
<evidence type="ECO:0000256" key="1">
    <source>
        <dbReference type="SAM" id="Phobius"/>
    </source>
</evidence>
<protein>
    <submittedName>
        <fullName evidence="3">Zn-dependent exopeptidase M28</fullName>
    </submittedName>
</protein>
<sequence length="421" mass="46582">MKISDFPNAVIKENVDYTVKEITNVIKKYGPRESGNEACFDAQKHLKKELDQFCDETHFEEYKMAPRAFLHFTKLVSALVIAAVVIGFGLVFALNFENFFIAHCIVGVCVAIGLFITAMEFLMYKQFMDGMYKKVTAHNLVATRKPRGEVKKRIVISGHIDAAYEWRPIYLLKDKGMVLWMGLSIGTAVISLIISVLSVIANFVDMGAFGDFMLNYSFYFNVLTAVSMVLLFTFVNFGRISPGANDNLTGTYAAVCALRMLDMAGVDLEHTEVVAMITDGEEAGLRGAKAFAKAHKDEYLNDGVETAVLCVDTLTDLEYLNVYHKDMTGTVKNDLAFSELVQKSAADVGYDSAQLANLFFGASDAAAFSQAGIKATCLAAMDPAPADYYHNRRDSYDRLNPQAIETGYKTVLATIFNFDAE</sequence>
<feature type="transmembrane region" description="Helical" evidence="1">
    <location>
        <begin position="216"/>
        <end position="237"/>
    </location>
</feature>
<dbReference type="Pfam" id="PF04389">
    <property type="entry name" value="Peptidase_M28"/>
    <property type="match status" value="1"/>
</dbReference>
<feature type="transmembrane region" description="Helical" evidence="1">
    <location>
        <begin position="72"/>
        <end position="94"/>
    </location>
</feature>
<dbReference type="Gene3D" id="3.40.630.10">
    <property type="entry name" value="Zn peptidases"/>
    <property type="match status" value="1"/>
</dbReference>
<reference evidence="3" key="1">
    <citation type="journal article" date="2021" name="PeerJ">
        <title>Extensive microbial diversity within the chicken gut microbiome revealed by metagenomics and culture.</title>
        <authorList>
            <person name="Gilroy R."/>
            <person name="Ravi A."/>
            <person name="Getino M."/>
            <person name="Pursley I."/>
            <person name="Horton D.L."/>
            <person name="Alikhan N.F."/>
            <person name="Baker D."/>
            <person name="Gharbi K."/>
            <person name="Hall N."/>
            <person name="Watson M."/>
            <person name="Adriaenssens E.M."/>
            <person name="Foster-Nyarko E."/>
            <person name="Jarju S."/>
            <person name="Secka A."/>
            <person name="Antonio M."/>
            <person name="Oren A."/>
            <person name="Chaudhuri R.R."/>
            <person name="La Ragione R."/>
            <person name="Hildebrand F."/>
            <person name="Pallen M.J."/>
        </authorList>
    </citation>
    <scope>NUCLEOTIDE SEQUENCE</scope>
    <source>
        <strain evidence="3">CHK188-16595</strain>
    </source>
</reference>
<gene>
    <name evidence="3" type="ORF">IAA37_02010</name>
</gene>
<organism evidence="3 4">
    <name type="scientific">Candidatus Eubacterium faecale</name>
    <dbReference type="NCBI Taxonomy" id="2838568"/>
    <lineage>
        <taxon>Bacteria</taxon>
        <taxon>Bacillati</taxon>
        <taxon>Bacillota</taxon>
        <taxon>Clostridia</taxon>
        <taxon>Eubacteriales</taxon>
        <taxon>Eubacteriaceae</taxon>
        <taxon>Eubacterium</taxon>
    </lineage>
</organism>
<comment type="caution">
    <text evidence="3">The sequence shown here is derived from an EMBL/GenBank/DDBJ whole genome shotgun (WGS) entry which is preliminary data.</text>
</comment>
<dbReference type="PANTHER" id="PTHR12147">
    <property type="entry name" value="METALLOPEPTIDASE M28 FAMILY MEMBER"/>
    <property type="match status" value="1"/>
</dbReference>
<feature type="transmembrane region" description="Helical" evidence="1">
    <location>
        <begin position="100"/>
        <end position="124"/>
    </location>
</feature>
<dbReference type="InterPro" id="IPR045175">
    <property type="entry name" value="M28_fam"/>
</dbReference>
<evidence type="ECO:0000259" key="2">
    <source>
        <dbReference type="Pfam" id="PF04389"/>
    </source>
</evidence>
<evidence type="ECO:0000313" key="3">
    <source>
        <dbReference type="EMBL" id="HJB74432.1"/>
    </source>
</evidence>
<dbReference type="AlphaFoldDB" id="A0A9D2MGU3"/>
<dbReference type="SUPFAM" id="SSF53187">
    <property type="entry name" value="Zn-dependent exopeptidases"/>
    <property type="match status" value="1"/>
</dbReference>
<name>A0A9D2MGU3_9FIRM</name>
<feature type="domain" description="Peptidase M28" evidence="2">
    <location>
        <begin position="241"/>
        <end position="414"/>
    </location>
</feature>